<reference evidence="4" key="1">
    <citation type="submission" date="2022-01" db="EMBL/GenBank/DDBJ databases">
        <authorList>
            <person name="King R."/>
        </authorList>
    </citation>
    <scope>NUCLEOTIDE SEQUENCE</scope>
</reference>
<dbReference type="InterPro" id="IPR055414">
    <property type="entry name" value="LRR_R13L4/SHOC2-like"/>
</dbReference>
<dbReference type="FunFam" id="3.80.10.10:FF:000193">
    <property type="entry name" value="Leucine-rich repeat-containing protein 40"/>
    <property type="match status" value="1"/>
</dbReference>
<dbReference type="Gene3D" id="3.80.10.10">
    <property type="entry name" value="Ribonuclease Inhibitor"/>
    <property type="match status" value="4"/>
</dbReference>
<dbReference type="PRINTS" id="PR00019">
    <property type="entry name" value="LEURICHRPT"/>
</dbReference>
<keyword evidence="1" id="KW-0433">Leucine-rich repeat</keyword>
<dbReference type="GO" id="GO:0005737">
    <property type="term" value="C:cytoplasm"/>
    <property type="evidence" value="ECO:0007669"/>
    <property type="project" value="TreeGrafter"/>
</dbReference>
<feature type="domain" description="Disease resistance R13L4/SHOC-2-like LRR" evidence="3">
    <location>
        <begin position="258"/>
        <end position="351"/>
    </location>
</feature>
<evidence type="ECO:0000313" key="5">
    <source>
        <dbReference type="Proteomes" id="UP001153620"/>
    </source>
</evidence>
<keyword evidence="5" id="KW-1185">Reference proteome</keyword>
<dbReference type="OrthoDB" id="660555at2759"/>
<dbReference type="SMART" id="SM00364">
    <property type="entry name" value="LRR_BAC"/>
    <property type="match status" value="13"/>
</dbReference>
<dbReference type="AlphaFoldDB" id="A0A9N9S264"/>
<dbReference type="Pfam" id="PF13855">
    <property type="entry name" value="LRR_8"/>
    <property type="match status" value="1"/>
</dbReference>
<evidence type="ECO:0000256" key="2">
    <source>
        <dbReference type="ARBA" id="ARBA00022737"/>
    </source>
</evidence>
<dbReference type="SUPFAM" id="SSF52058">
    <property type="entry name" value="L domain-like"/>
    <property type="match status" value="2"/>
</dbReference>
<dbReference type="Pfam" id="PF23598">
    <property type="entry name" value="LRR_14"/>
    <property type="match status" value="1"/>
</dbReference>
<dbReference type="Proteomes" id="UP001153620">
    <property type="component" value="Chromosome 3"/>
</dbReference>
<reference evidence="4" key="2">
    <citation type="submission" date="2022-10" db="EMBL/GenBank/DDBJ databases">
        <authorList>
            <consortium name="ENA_rothamsted_submissions"/>
            <consortium name="culmorum"/>
            <person name="King R."/>
        </authorList>
    </citation>
    <scope>NUCLEOTIDE SEQUENCE</scope>
</reference>
<dbReference type="EMBL" id="OU895879">
    <property type="protein sequence ID" value="CAG9807803.1"/>
    <property type="molecule type" value="Genomic_DNA"/>
</dbReference>
<organism evidence="4 5">
    <name type="scientific">Chironomus riparius</name>
    <dbReference type="NCBI Taxonomy" id="315576"/>
    <lineage>
        <taxon>Eukaryota</taxon>
        <taxon>Metazoa</taxon>
        <taxon>Ecdysozoa</taxon>
        <taxon>Arthropoda</taxon>
        <taxon>Hexapoda</taxon>
        <taxon>Insecta</taxon>
        <taxon>Pterygota</taxon>
        <taxon>Neoptera</taxon>
        <taxon>Endopterygota</taxon>
        <taxon>Diptera</taxon>
        <taxon>Nematocera</taxon>
        <taxon>Chironomoidea</taxon>
        <taxon>Chironomidae</taxon>
        <taxon>Chironominae</taxon>
        <taxon>Chironomus</taxon>
    </lineage>
</organism>
<dbReference type="FunFam" id="3.80.10.10:FF:000116">
    <property type="entry name" value="Leucine-rich repeat-containing protein 40"/>
    <property type="match status" value="1"/>
</dbReference>
<dbReference type="Pfam" id="PF00560">
    <property type="entry name" value="LRR_1"/>
    <property type="match status" value="2"/>
</dbReference>
<evidence type="ECO:0000313" key="4">
    <source>
        <dbReference type="EMBL" id="CAG9807803.1"/>
    </source>
</evidence>
<dbReference type="InterPro" id="IPR050216">
    <property type="entry name" value="LRR_domain-containing"/>
</dbReference>
<dbReference type="PANTHER" id="PTHR48051:SF1">
    <property type="entry name" value="RAS SUPPRESSOR PROTEIN 1"/>
    <property type="match status" value="1"/>
</dbReference>
<evidence type="ECO:0000259" key="3">
    <source>
        <dbReference type="Pfam" id="PF23598"/>
    </source>
</evidence>
<keyword evidence="2" id="KW-0677">Repeat</keyword>
<name>A0A9N9S264_9DIPT</name>
<protein>
    <recommendedName>
        <fullName evidence="3">Disease resistance R13L4/SHOC-2-like LRR domain-containing protein</fullName>
    </recommendedName>
</protein>
<accession>A0A9N9S264</accession>
<evidence type="ECO:0000256" key="1">
    <source>
        <dbReference type="ARBA" id="ARBA00022614"/>
    </source>
</evidence>
<proteinExistence type="predicted"/>
<dbReference type="SMART" id="SM00369">
    <property type="entry name" value="LRR_TYP"/>
    <property type="match status" value="13"/>
</dbReference>
<dbReference type="PANTHER" id="PTHR48051">
    <property type="match status" value="1"/>
</dbReference>
<sequence>MKSSKVKSRIRKEDLNPVFHFKDKAEDDNILTPQLIKQTLKTGKIELVGKNLKNIPEKVFNIQDPVKVNYNVVDLNNTPNEDDLWWNQRHITHLDFSSNVLTEINPEIRNLLDLTVLNLQDNALTTLPKEIGQLEKLTKLNLSRNKINELPNDFFRLRELKYLNLSYNCLTDISADLSDLVYLEILDMANNKLELLPGGIGFLTRLTDLSVHHNKLQVLPNDITNLRNLQKLDIMHNDLKFLPQYMGDLRKIEFIYAQHNDIDKMPDLEGCEHLQELYISNNFITEIPERFFEKLPNLKVLDLRDNKITKLPDEVSMLQSLMRLDLSNNSVSSLPTSLCTLAHLVSLQVDGNPIKSIRRDIIACGTHRILKTLKDRDKGLNSNGYPKVINSPTIPENPFPDKYQLKKTRSLTLCGKGVTEIPEQVFLDAVEADISIVDFSKNKLKQLPKGLTILSSKITELNMNGNQLIEVQPFVSQFDHIKYLNLSCNQLDKLPDEVGLLITLREINIANNKFIEFPKCIFELIHVEIIFACDNKIESIDASDSGLAALKRLAILDLSNNNINHVPPTLGNMTQITSLLLHGNSFRSPRIQVLEKGTVSILSYLRDRIPKEF</sequence>
<dbReference type="PROSITE" id="PS51450">
    <property type="entry name" value="LRR"/>
    <property type="match status" value="8"/>
</dbReference>
<dbReference type="InterPro" id="IPR001611">
    <property type="entry name" value="Leu-rich_rpt"/>
</dbReference>
<gene>
    <name evidence="4" type="ORF">CHIRRI_LOCUS10649</name>
</gene>
<dbReference type="InterPro" id="IPR003591">
    <property type="entry name" value="Leu-rich_rpt_typical-subtyp"/>
</dbReference>
<dbReference type="InterPro" id="IPR032675">
    <property type="entry name" value="LRR_dom_sf"/>
</dbReference>
<dbReference type="SMART" id="SM00365">
    <property type="entry name" value="LRR_SD22"/>
    <property type="match status" value="5"/>
</dbReference>